<evidence type="ECO:0000313" key="2">
    <source>
        <dbReference type="EMBL" id="KKL57601.1"/>
    </source>
</evidence>
<dbReference type="EMBL" id="LAZR01030111">
    <property type="protein sequence ID" value="KKL57601.1"/>
    <property type="molecule type" value="Genomic_DNA"/>
</dbReference>
<keyword evidence="1" id="KW-1133">Transmembrane helix</keyword>
<comment type="caution">
    <text evidence="2">The sequence shown here is derived from an EMBL/GenBank/DDBJ whole genome shotgun (WGS) entry which is preliminary data.</text>
</comment>
<sequence>MKEYLLKELTGLVELTKEGVGKAVEVLQREAPELIEQILMWKFTISLAGCISSFLITLLLFCIGKYYWKRLIYWL</sequence>
<feature type="transmembrane region" description="Helical" evidence="1">
    <location>
        <begin position="43"/>
        <end position="68"/>
    </location>
</feature>
<keyword evidence="1" id="KW-0812">Transmembrane</keyword>
<proteinExistence type="predicted"/>
<keyword evidence="1" id="KW-0472">Membrane</keyword>
<gene>
    <name evidence="2" type="ORF">LCGC14_2233770</name>
</gene>
<organism evidence="2">
    <name type="scientific">marine sediment metagenome</name>
    <dbReference type="NCBI Taxonomy" id="412755"/>
    <lineage>
        <taxon>unclassified sequences</taxon>
        <taxon>metagenomes</taxon>
        <taxon>ecological metagenomes</taxon>
    </lineage>
</organism>
<accession>A0A0F9DV08</accession>
<dbReference type="AlphaFoldDB" id="A0A0F9DV08"/>
<evidence type="ECO:0000256" key="1">
    <source>
        <dbReference type="SAM" id="Phobius"/>
    </source>
</evidence>
<protein>
    <submittedName>
        <fullName evidence="2">Uncharacterized protein</fullName>
    </submittedName>
</protein>
<name>A0A0F9DV08_9ZZZZ</name>
<reference evidence="2" key="1">
    <citation type="journal article" date="2015" name="Nature">
        <title>Complex archaea that bridge the gap between prokaryotes and eukaryotes.</title>
        <authorList>
            <person name="Spang A."/>
            <person name="Saw J.H."/>
            <person name="Jorgensen S.L."/>
            <person name="Zaremba-Niedzwiedzka K."/>
            <person name="Martijn J."/>
            <person name="Lind A.E."/>
            <person name="van Eijk R."/>
            <person name="Schleper C."/>
            <person name="Guy L."/>
            <person name="Ettema T.J."/>
        </authorList>
    </citation>
    <scope>NUCLEOTIDE SEQUENCE</scope>
</reference>